<gene>
    <name evidence="1" type="ORF">PHYPA_015710</name>
</gene>
<sequence>MYIPSLEQPADILTKYERESPRGAQYL</sequence>
<dbReference type="EMBL" id="ABEU02000012">
    <property type="protein sequence ID" value="PNR43330.1"/>
    <property type="molecule type" value="Genomic_DNA"/>
</dbReference>
<keyword evidence="3" id="KW-1185">Reference proteome</keyword>
<evidence type="ECO:0000313" key="3">
    <source>
        <dbReference type="Proteomes" id="UP000006727"/>
    </source>
</evidence>
<dbReference type="Gramene" id="Pp3c12_2160V3.1">
    <property type="protein sequence ID" value="Pp3c12_2160V3.1"/>
    <property type="gene ID" value="Pp3c12_2160"/>
</dbReference>
<reference evidence="1 3" key="1">
    <citation type="journal article" date="2008" name="Science">
        <title>The Physcomitrella genome reveals evolutionary insights into the conquest of land by plants.</title>
        <authorList>
            <person name="Rensing S."/>
            <person name="Lang D."/>
            <person name="Zimmer A."/>
            <person name="Terry A."/>
            <person name="Salamov A."/>
            <person name="Shapiro H."/>
            <person name="Nishiyama T."/>
            <person name="Perroud P.-F."/>
            <person name="Lindquist E."/>
            <person name="Kamisugi Y."/>
            <person name="Tanahashi T."/>
            <person name="Sakakibara K."/>
            <person name="Fujita T."/>
            <person name="Oishi K."/>
            <person name="Shin-I T."/>
            <person name="Kuroki Y."/>
            <person name="Toyoda A."/>
            <person name="Suzuki Y."/>
            <person name="Hashimoto A."/>
            <person name="Yamaguchi K."/>
            <person name="Sugano A."/>
            <person name="Kohara Y."/>
            <person name="Fujiyama A."/>
            <person name="Anterola A."/>
            <person name="Aoki S."/>
            <person name="Ashton N."/>
            <person name="Barbazuk W.B."/>
            <person name="Barker E."/>
            <person name="Bennetzen J."/>
            <person name="Bezanilla M."/>
            <person name="Blankenship R."/>
            <person name="Cho S.H."/>
            <person name="Dutcher S."/>
            <person name="Estelle M."/>
            <person name="Fawcett J.A."/>
            <person name="Gundlach H."/>
            <person name="Hanada K."/>
            <person name="Heyl A."/>
            <person name="Hicks K.A."/>
            <person name="Hugh J."/>
            <person name="Lohr M."/>
            <person name="Mayer K."/>
            <person name="Melkozernov A."/>
            <person name="Murata T."/>
            <person name="Nelson D."/>
            <person name="Pils B."/>
            <person name="Prigge M."/>
            <person name="Reiss B."/>
            <person name="Renner T."/>
            <person name="Rombauts S."/>
            <person name="Rushton P."/>
            <person name="Sanderfoot A."/>
            <person name="Schween G."/>
            <person name="Shiu S.-H."/>
            <person name="Stueber K."/>
            <person name="Theodoulou F.L."/>
            <person name="Tu H."/>
            <person name="Van de Peer Y."/>
            <person name="Verrier P.J."/>
            <person name="Waters E."/>
            <person name="Wood A."/>
            <person name="Yang L."/>
            <person name="Cove D."/>
            <person name="Cuming A."/>
            <person name="Hasebe M."/>
            <person name="Lucas S."/>
            <person name="Mishler D.B."/>
            <person name="Reski R."/>
            <person name="Grigoriev I."/>
            <person name="Quatrano R.S."/>
            <person name="Boore J.L."/>
        </authorList>
    </citation>
    <scope>NUCLEOTIDE SEQUENCE [LARGE SCALE GENOMIC DNA]</scope>
    <source>
        <strain evidence="2 3">cv. Gransden 2004</strain>
    </source>
</reference>
<reference evidence="2" key="3">
    <citation type="submission" date="2020-12" db="UniProtKB">
        <authorList>
            <consortium name="EnsemblPlants"/>
        </authorList>
    </citation>
    <scope>IDENTIFICATION</scope>
</reference>
<proteinExistence type="predicted"/>
<dbReference type="Proteomes" id="UP000006727">
    <property type="component" value="Chromosome 12"/>
</dbReference>
<organism evidence="1">
    <name type="scientific">Physcomitrium patens</name>
    <name type="common">Spreading-leaved earth moss</name>
    <name type="synonym">Physcomitrella patens</name>
    <dbReference type="NCBI Taxonomy" id="3218"/>
    <lineage>
        <taxon>Eukaryota</taxon>
        <taxon>Viridiplantae</taxon>
        <taxon>Streptophyta</taxon>
        <taxon>Embryophyta</taxon>
        <taxon>Bryophyta</taxon>
        <taxon>Bryophytina</taxon>
        <taxon>Bryopsida</taxon>
        <taxon>Funariidae</taxon>
        <taxon>Funariales</taxon>
        <taxon>Funariaceae</taxon>
        <taxon>Physcomitrium</taxon>
    </lineage>
</organism>
<name>A0A2K1JP54_PHYPA</name>
<accession>A0A2K1JP54</accession>
<evidence type="ECO:0000313" key="2">
    <source>
        <dbReference type="EnsemblPlants" id="Pp3c12_2160V3.1"/>
    </source>
</evidence>
<protein>
    <submittedName>
        <fullName evidence="1 2">Uncharacterized protein</fullName>
    </submittedName>
</protein>
<evidence type="ECO:0000313" key="1">
    <source>
        <dbReference type="EMBL" id="PNR43330.1"/>
    </source>
</evidence>
<dbReference type="EnsemblPlants" id="Pp3c12_2160V3.1">
    <property type="protein sequence ID" value="Pp3c12_2160V3.1"/>
    <property type="gene ID" value="Pp3c12_2160"/>
</dbReference>
<dbReference type="InParanoid" id="A0A2K1JP54"/>
<reference evidence="1 3" key="2">
    <citation type="journal article" date="2018" name="Plant J.">
        <title>The Physcomitrella patens chromosome-scale assembly reveals moss genome structure and evolution.</title>
        <authorList>
            <person name="Lang D."/>
            <person name="Ullrich K.K."/>
            <person name="Murat F."/>
            <person name="Fuchs J."/>
            <person name="Jenkins J."/>
            <person name="Haas F.B."/>
            <person name="Piednoel M."/>
            <person name="Gundlach H."/>
            <person name="Van Bel M."/>
            <person name="Meyberg R."/>
            <person name="Vives C."/>
            <person name="Morata J."/>
            <person name="Symeonidi A."/>
            <person name="Hiss M."/>
            <person name="Muchero W."/>
            <person name="Kamisugi Y."/>
            <person name="Saleh O."/>
            <person name="Blanc G."/>
            <person name="Decker E.L."/>
            <person name="van Gessel N."/>
            <person name="Grimwood J."/>
            <person name="Hayes R.D."/>
            <person name="Graham S.W."/>
            <person name="Gunter L.E."/>
            <person name="McDaniel S.F."/>
            <person name="Hoernstein S.N.W."/>
            <person name="Larsson A."/>
            <person name="Li F.W."/>
            <person name="Perroud P.F."/>
            <person name="Phillips J."/>
            <person name="Ranjan P."/>
            <person name="Rokshar D.S."/>
            <person name="Rothfels C.J."/>
            <person name="Schneider L."/>
            <person name="Shu S."/>
            <person name="Stevenson D.W."/>
            <person name="Thummler F."/>
            <person name="Tillich M."/>
            <person name="Villarreal Aguilar J.C."/>
            <person name="Widiez T."/>
            <person name="Wong G.K."/>
            <person name="Wymore A."/>
            <person name="Zhang Y."/>
            <person name="Zimmer A.D."/>
            <person name="Quatrano R.S."/>
            <person name="Mayer K.F.X."/>
            <person name="Goodstein D."/>
            <person name="Casacuberta J.M."/>
            <person name="Vandepoele K."/>
            <person name="Reski R."/>
            <person name="Cuming A.C."/>
            <person name="Tuskan G.A."/>
            <person name="Maumus F."/>
            <person name="Salse J."/>
            <person name="Schmutz J."/>
            <person name="Rensing S.A."/>
        </authorList>
    </citation>
    <scope>NUCLEOTIDE SEQUENCE [LARGE SCALE GENOMIC DNA]</scope>
    <source>
        <strain evidence="2 3">cv. Gransden 2004</strain>
    </source>
</reference>
<dbReference type="AlphaFoldDB" id="A0A2K1JP54"/>